<protein>
    <submittedName>
        <fullName evidence="1">Uncharacterized protein</fullName>
    </submittedName>
</protein>
<reference evidence="1" key="1">
    <citation type="journal article" date="2014" name="Front. Microbiol.">
        <title>High frequency of phylogenetically diverse reductive dehalogenase-homologous genes in deep subseafloor sedimentary metagenomes.</title>
        <authorList>
            <person name="Kawai M."/>
            <person name="Futagami T."/>
            <person name="Toyoda A."/>
            <person name="Takaki Y."/>
            <person name="Nishi S."/>
            <person name="Hori S."/>
            <person name="Arai W."/>
            <person name="Tsubouchi T."/>
            <person name="Morono Y."/>
            <person name="Uchiyama I."/>
            <person name="Ito T."/>
            <person name="Fujiyama A."/>
            <person name="Inagaki F."/>
            <person name="Takami H."/>
        </authorList>
    </citation>
    <scope>NUCLEOTIDE SEQUENCE</scope>
    <source>
        <strain evidence="1">Expedition CK06-06</strain>
    </source>
</reference>
<organism evidence="1">
    <name type="scientific">marine sediment metagenome</name>
    <dbReference type="NCBI Taxonomy" id="412755"/>
    <lineage>
        <taxon>unclassified sequences</taxon>
        <taxon>metagenomes</taxon>
        <taxon>ecological metagenomes</taxon>
    </lineage>
</organism>
<name>X0XJG6_9ZZZZ</name>
<accession>X0XJG6</accession>
<comment type="caution">
    <text evidence="1">The sequence shown here is derived from an EMBL/GenBank/DDBJ whole genome shotgun (WGS) entry which is preliminary data.</text>
</comment>
<proteinExistence type="predicted"/>
<dbReference type="AlphaFoldDB" id="X0XJG6"/>
<evidence type="ECO:0000313" key="1">
    <source>
        <dbReference type="EMBL" id="GAG35452.1"/>
    </source>
</evidence>
<gene>
    <name evidence="1" type="ORF">S01H1_68865</name>
</gene>
<dbReference type="EMBL" id="BARS01045682">
    <property type="protein sequence ID" value="GAG35452.1"/>
    <property type="molecule type" value="Genomic_DNA"/>
</dbReference>
<sequence>MKKSKKKKLRKEAKIVKLHQHKRIDEYGDIVVFGFSHPVEAAHKNVKTQKVHDETVRLENAAPNFVKKSKEWRDDSYV</sequence>